<dbReference type="InterPro" id="IPR008823">
    <property type="entry name" value="RuvB_wg_C"/>
</dbReference>
<comment type="caution">
    <text evidence="9">Lacks conserved residue(s) required for the propagation of feature annotation.</text>
</comment>
<sequence>MTRAEEAELTRRAGGGAAGRDDPWDGRVVSPLADGEERVIEGALRPKRLDDFVGQPRVREQLNLLLRSALRRGRPPDHVLLSGPPGLGKTTIAMIIAAELGAPLRPTSGPAIERAGDLAAVLSTLQEGEVLFIDEIHRLARPAEEMLYLAMEDFRVDIIVGKGPGATAIPLDIAPFTLVGATTRAGLLPAPLRDRFGFTGHLDLYQPEELGVIVRRSAGLLGVKIEDGGVDELARRSRGTPRIANRLLRRVRDYAEVRADGVVTKELTRTALELYEVDELGLDRLDRAVLDALIRRFGGGPVGLSTLAVAVGEEAETVEVVAEPFLVRHGMLARTPRGRVATRAGWEHLGLTPPASLDLPGTLFD</sequence>
<feature type="domain" description="AAA+ ATPase" evidence="11">
    <location>
        <begin position="75"/>
        <end position="208"/>
    </location>
</feature>
<feature type="binding site" evidence="9">
    <location>
        <position position="205"/>
    </location>
    <ligand>
        <name>ATP</name>
        <dbReference type="ChEBI" id="CHEBI:30616"/>
    </ligand>
</feature>
<comment type="function">
    <text evidence="9">The RuvA-RuvB-RuvC complex processes Holliday junction (HJ) DNA during genetic recombination and DNA repair, while the RuvA-RuvB complex plays an important role in the rescue of blocked DNA replication forks via replication fork reversal (RFR). RuvA specifically binds to HJ cruciform DNA, conferring on it an open structure. The RuvB hexamer acts as an ATP-dependent pump, pulling dsDNA into and through the RuvAB complex. RuvB forms 2 homohexamers on either side of HJ DNA bound by 1 or 2 RuvA tetramers; 4 subunits per hexamer contact DNA at a time. Coordinated motions by a converter formed by DNA-disengaged RuvB subunits stimulates ATP hydrolysis and nucleotide exchange. Immobilization of the converter enables RuvB to convert the ATP-contained energy into a lever motion, pulling 2 nucleotides of DNA out of the RuvA tetramer per ATP hydrolyzed, thus driving DNA branch migration. The RuvB motors rotate together with the DNA substrate, which together with the progressing nucleotide cycle form the mechanistic basis for DNA recombination by continuous HJ branch migration. Branch migration allows RuvC to scan DNA until it finds its consensus sequence, where it cleaves and resolves cruciform DNA.</text>
</comment>
<dbReference type="GO" id="GO:0000400">
    <property type="term" value="F:four-way junction DNA binding"/>
    <property type="evidence" value="ECO:0007669"/>
    <property type="project" value="UniProtKB-UniRule"/>
</dbReference>
<dbReference type="InterPro" id="IPR036388">
    <property type="entry name" value="WH-like_DNA-bd_sf"/>
</dbReference>
<dbReference type="PANTHER" id="PTHR42848">
    <property type="match status" value="1"/>
</dbReference>
<dbReference type="GO" id="GO:0005737">
    <property type="term" value="C:cytoplasm"/>
    <property type="evidence" value="ECO:0007669"/>
    <property type="project" value="UniProtKB-SubCell"/>
</dbReference>
<dbReference type="Pfam" id="PF17864">
    <property type="entry name" value="AAA_lid_4"/>
    <property type="match status" value="1"/>
</dbReference>
<comment type="subunit">
    <text evidence="9">Homohexamer. Forms an RuvA(8)-RuvB(12)-Holliday junction (HJ) complex. HJ DNA is sandwiched between 2 RuvA tetramers; dsDNA enters through RuvA and exits via RuvB. An RuvB hexamer assembles on each DNA strand where it exits the tetramer. Each RuvB hexamer is contacted by two RuvA subunits (via domain III) on 2 adjacent RuvB subunits; this complex drives branch migration. In the full resolvosome a probable DNA-RuvA(4)-RuvB(12)-RuvC(2) complex forms which resolves the HJ.</text>
</comment>
<evidence type="ECO:0000256" key="8">
    <source>
        <dbReference type="ARBA" id="ARBA00023204"/>
    </source>
</evidence>
<keyword evidence="6 9" id="KW-0238">DNA-binding</keyword>
<dbReference type="GO" id="GO:0005524">
    <property type="term" value="F:ATP binding"/>
    <property type="evidence" value="ECO:0007669"/>
    <property type="project" value="UniProtKB-UniRule"/>
</dbReference>
<feature type="region of interest" description="Small ATPAse domain (RuvB-S)" evidence="9">
    <location>
        <begin position="206"/>
        <end position="276"/>
    </location>
</feature>
<dbReference type="InterPro" id="IPR004605">
    <property type="entry name" value="DNA_helicase_Holl-junc_RuvB"/>
</dbReference>
<evidence type="ECO:0000256" key="9">
    <source>
        <dbReference type="HAMAP-Rule" id="MF_00016"/>
    </source>
</evidence>
<evidence type="ECO:0000256" key="6">
    <source>
        <dbReference type="ARBA" id="ARBA00023125"/>
    </source>
</evidence>
<dbReference type="Gene3D" id="1.10.10.10">
    <property type="entry name" value="Winged helix-like DNA-binding domain superfamily/Winged helix DNA-binding domain"/>
    <property type="match status" value="1"/>
</dbReference>
<dbReference type="GO" id="GO:0009378">
    <property type="term" value="F:four-way junction helicase activity"/>
    <property type="evidence" value="ECO:0007669"/>
    <property type="project" value="InterPro"/>
</dbReference>
<feature type="binding site" evidence="9">
    <location>
        <position position="195"/>
    </location>
    <ligand>
        <name>ATP</name>
        <dbReference type="ChEBI" id="CHEBI:30616"/>
    </ligand>
</feature>
<keyword evidence="4 9" id="KW-0378">Hydrolase</keyword>
<evidence type="ECO:0000259" key="11">
    <source>
        <dbReference type="SMART" id="SM00382"/>
    </source>
</evidence>
<proteinExistence type="inferred from homology"/>
<reference evidence="12 13" key="1">
    <citation type="submission" date="2018-11" db="EMBL/GenBank/DDBJ databases">
        <title>Trebonia kvetii gen.nov., sp.nov., a novel acidophilic actinobacterium, and proposal of the new actinobacterial family Treboniaceae fam. nov.</title>
        <authorList>
            <person name="Rapoport D."/>
            <person name="Sagova-Mareckova M."/>
            <person name="Sedlacek I."/>
            <person name="Provaznik J."/>
            <person name="Kralova S."/>
            <person name="Pavlinic D."/>
            <person name="Benes V."/>
            <person name="Kopecky J."/>
        </authorList>
    </citation>
    <scope>NUCLEOTIDE SEQUENCE [LARGE SCALE GENOMIC DNA]</scope>
    <source>
        <strain evidence="12 13">15Tr583</strain>
    </source>
</reference>
<feature type="binding site" evidence="9">
    <location>
        <position position="45"/>
    </location>
    <ligand>
        <name>ATP</name>
        <dbReference type="ChEBI" id="CHEBI:30616"/>
    </ligand>
</feature>
<keyword evidence="13" id="KW-1185">Reference proteome</keyword>
<evidence type="ECO:0000313" key="12">
    <source>
        <dbReference type="EMBL" id="TVZ01416.1"/>
    </source>
</evidence>
<dbReference type="InterPro" id="IPR003593">
    <property type="entry name" value="AAA+_ATPase"/>
</dbReference>
<evidence type="ECO:0000256" key="2">
    <source>
        <dbReference type="ARBA" id="ARBA00022741"/>
    </source>
</evidence>
<dbReference type="PANTHER" id="PTHR42848:SF1">
    <property type="entry name" value="HOLLIDAY JUNCTION BRANCH MIGRATION COMPLEX SUBUNIT RUVB"/>
    <property type="match status" value="1"/>
</dbReference>
<dbReference type="NCBIfam" id="NF000868">
    <property type="entry name" value="PRK00080.1"/>
    <property type="match status" value="1"/>
</dbReference>
<keyword evidence="12" id="KW-0347">Helicase</keyword>
<comment type="subcellular location">
    <subcellularLocation>
        <location evidence="9">Cytoplasm</location>
    </subcellularLocation>
</comment>
<dbReference type="HAMAP" id="MF_00016">
    <property type="entry name" value="DNA_HJ_migration_RuvB"/>
    <property type="match status" value="1"/>
</dbReference>
<feature type="binding site" evidence="9">
    <location>
        <begin position="152"/>
        <end position="154"/>
    </location>
    <ligand>
        <name>ATP</name>
        <dbReference type="ChEBI" id="CHEBI:30616"/>
    </ligand>
</feature>
<dbReference type="InterPro" id="IPR036390">
    <property type="entry name" value="WH_DNA-bd_sf"/>
</dbReference>
<dbReference type="InterPro" id="IPR041445">
    <property type="entry name" value="AAA_lid_4"/>
</dbReference>
<evidence type="ECO:0000256" key="10">
    <source>
        <dbReference type="SAM" id="MobiDB-lite"/>
    </source>
</evidence>
<feature type="binding site" evidence="9">
    <location>
        <position position="44"/>
    </location>
    <ligand>
        <name>ATP</name>
        <dbReference type="ChEBI" id="CHEBI:30616"/>
    </ligand>
</feature>
<evidence type="ECO:0000256" key="4">
    <source>
        <dbReference type="ARBA" id="ARBA00022801"/>
    </source>
</evidence>
<dbReference type="EMBL" id="RPFW01000007">
    <property type="protein sequence ID" value="TVZ01416.1"/>
    <property type="molecule type" value="Genomic_DNA"/>
</dbReference>
<dbReference type="Pfam" id="PF05491">
    <property type="entry name" value="WHD_RuvB"/>
    <property type="match status" value="1"/>
</dbReference>
<feature type="binding site" evidence="9">
    <location>
        <position position="86"/>
    </location>
    <ligand>
        <name>ATP</name>
        <dbReference type="ChEBI" id="CHEBI:30616"/>
    </ligand>
</feature>
<keyword evidence="7 9" id="KW-0233">DNA recombination</keyword>
<dbReference type="Proteomes" id="UP000460272">
    <property type="component" value="Unassembled WGS sequence"/>
</dbReference>
<dbReference type="SUPFAM" id="SSF52540">
    <property type="entry name" value="P-loop containing nucleoside triphosphate hydrolases"/>
    <property type="match status" value="1"/>
</dbReference>
<comment type="catalytic activity">
    <reaction evidence="9">
        <text>ATP + H2O = ADP + phosphate + H(+)</text>
        <dbReference type="Rhea" id="RHEA:13065"/>
        <dbReference type="ChEBI" id="CHEBI:15377"/>
        <dbReference type="ChEBI" id="CHEBI:15378"/>
        <dbReference type="ChEBI" id="CHEBI:30616"/>
        <dbReference type="ChEBI" id="CHEBI:43474"/>
        <dbReference type="ChEBI" id="CHEBI:456216"/>
    </reaction>
</comment>
<keyword evidence="2 9" id="KW-0547">Nucleotide-binding</keyword>
<dbReference type="Pfam" id="PF05496">
    <property type="entry name" value="RuvB_N"/>
    <property type="match status" value="1"/>
</dbReference>
<keyword evidence="1 9" id="KW-0963">Cytoplasm</keyword>
<comment type="domain">
    <text evidence="9">Has 3 domains, the large (RuvB-L) and small ATPase (RuvB-S) domains and the C-terminal head (RuvB-H) domain. The head domain binds DNA, while the ATPase domains jointly bind ATP, ADP or are empty depending on the state of the subunit in the translocation cycle. During a single DNA translocation step the structure of each domain remains the same, but their relative positions change.</text>
</comment>
<dbReference type="Gene3D" id="1.10.8.60">
    <property type="match status" value="1"/>
</dbReference>
<dbReference type="EC" id="3.6.4.-" evidence="9"/>
<name>A0A6P2BT68_9ACTN</name>
<dbReference type="GO" id="GO:0048476">
    <property type="term" value="C:Holliday junction resolvase complex"/>
    <property type="evidence" value="ECO:0007669"/>
    <property type="project" value="UniProtKB-UniRule"/>
</dbReference>
<feature type="binding site" evidence="9">
    <location>
        <position position="339"/>
    </location>
    <ligand>
        <name>DNA</name>
        <dbReference type="ChEBI" id="CHEBI:16991"/>
    </ligand>
</feature>
<evidence type="ECO:0000256" key="7">
    <source>
        <dbReference type="ARBA" id="ARBA00023172"/>
    </source>
</evidence>
<feature type="region of interest" description="Disordered" evidence="10">
    <location>
        <begin position="1"/>
        <end position="28"/>
    </location>
</feature>
<feature type="region of interest" description="Head domain (RuvB-H)" evidence="9">
    <location>
        <begin position="279"/>
        <end position="365"/>
    </location>
</feature>
<feature type="compositionally biased region" description="Basic and acidic residues" evidence="10">
    <location>
        <begin position="1"/>
        <end position="11"/>
    </location>
</feature>
<dbReference type="GO" id="GO:0016787">
    <property type="term" value="F:hydrolase activity"/>
    <property type="evidence" value="ECO:0007669"/>
    <property type="project" value="UniProtKB-KW"/>
</dbReference>
<organism evidence="12 13">
    <name type="scientific">Trebonia kvetii</name>
    <dbReference type="NCBI Taxonomy" id="2480626"/>
    <lineage>
        <taxon>Bacteria</taxon>
        <taxon>Bacillati</taxon>
        <taxon>Actinomycetota</taxon>
        <taxon>Actinomycetes</taxon>
        <taxon>Streptosporangiales</taxon>
        <taxon>Treboniaceae</taxon>
        <taxon>Trebonia</taxon>
    </lineage>
</organism>
<comment type="caution">
    <text evidence="12">The sequence shown here is derived from an EMBL/GenBank/DDBJ whole genome shotgun (WGS) entry which is preliminary data.</text>
</comment>
<dbReference type="SMART" id="SM00382">
    <property type="entry name" value="AAA"/>
    <property type="match status" value="1"/>
</dbReference>
<dbReference type="GO" id="GO:0006310">
    <property type="term" value="P:DNA recombination"/>
    <property type="evidence" value="ECO:0007669"/>
    <property type="project" value="UniProtKB-UniRule"/>
</dbReference>
<protein>
    <recommendedName>
        <fullName evidence="9">Holliday junction branch migration complex subunit RuvB</fullName>
        <ecNumber evidence="9">3.6.4.-</ecNumber>
    </recommendedName>
</protein>
<feature type="binding site" evidence="9">
    <location>
        <position position="334"/>
    </location>
    <ligand>
        <name>DNA</name>
        <dbReference type="ChEBI" id="CHEBI:16991"/>
    </ligand>
</feature>
<keyword evidence="5 9" id="KW-0067">ATP-binding</keyword>
<evidence type="ECO:0000313" key="13">
    <source>
        <dbReference type="Proteomes" id="UP000460272"/>
    </source>
</evidence>
<feature type="binding site" evidence="9">
    <location>
        <position position="91"/>
    </location>
    <ligand>
        <name>ATP</name>
        <dbReference type="ChEBI" id="CHEBI:30616"/>
    </ligand>
</feature>
<dbReference type="InterPro" id="IPR027417">
    <property type="entry name" value="P-loop_NTPase"/>
</dbReference>
<evidence type="ECO:0000256" key="3">
    <source>
        <dbReference type="ARBA" id="ARBA00022763"/>
    </source>
</evidence>
<accession>A0A6P2BT68</accession>
<evidence type="ECO:0000256" key="1">
    <source>
        <dbReference type="ARBA" id="ARBA00022490"/>
    </source>
</evidence>
<feature type="binding site" evidence="9">
    <location>
        <position position="90"/>
    </location>
    <ligand>
        <name>Mg(2+)</name>
        <dbReference type="ChEBI" id="CHEBI:18420"/>
    </ligand>
</feature>
<feature type="binding site" evidence="9">
    <location>
        <position position="89"/>
    </location>
    <ligand>
        <name>ATP</name>
        <dbReference type="ChEBI" id="CHEBI:30616"/>
    </ligand>
</feature>
<dbReference type="AlphaFoldDB" id="A0A6P2BT68"/>
<feature type="binding site" evidence="9">
    <location>
        <position position="90"/>
    </location>
    <ligand>
        <name>ATP</name>
        <dbReference type="ChEBI" id="CHEBI:30616"/>
    </ligand>
</feature>
<gene>
    <name evidence="9 12" type="primary">ruvB</name>
    <name evidence="12" type="ORF">EAS64_32195</name>
</gene>
<dbReference type="NCBIfam" id="TIGR00635">
    <property type="entry name" value="ruvB"/>
    <property type="match status" value="1"/>
</dbReference>
<dbReference type="Gene3D" id="3.40.50.300">
    <property type="entry name" value="P-loop containing nucleotide triphosphate hydrolases"/>
    <property type="match status" value="1"/>
</dbReference>
<dbReference type="GO" id="GO:0006281">
    <property type="term" value="P:DNA repair"/>
    <property type="evidence" value="ECO:0007669"/>
    <property type="project" value="UniProtKB-UniRule"/>
</dbReference>
<dbReference type="SUPFAM" id="SSF46785">
    <property type="entry name" value="Winged helix' DNA-binding domain"/>
    <property type="match status" value="1"/>
</dbReference>
<evidence type="ECO:0000256" key="5">
    <source>
        <dbReference type="ARBA" id="ARBA00022840"/>
    </source>
</evidence>
<comment type="similarity">
    <text evidence="9">Belongs to the RuvB family.</text>
</comment>
<keyword evidence="8 9" id="KW-0234">DNA repair</keyword>
<dbReference type="OrthoDB" id="9804478at2"/>
<keyword evidence="3 9" id="KW-0227">DNA damage</keyword>
<feature type="binding site" evidence="9">
    <location>
        <position position="242"/>
    </location>
    <ligand>
        <name>ATP</name>
        <dbReference type="ChEBI" id="CHEBI:30616"/>
    </ligand>
</feature>
<dbReference type="InterPro" id="IPR008824">
    <property type="entry name" value="RuvB-like_N"/>
</dbReference>
<dbReference type="CDD" id="cd00009">
    <property type="entry name" value="AAA"/>
    <property type="match status" value="1"/>
</dbReference>